<dbReference type="EMBL" id="JAVDVW010000001">
    <property type="protein sequence ID" value="MDR7098503.1"/>
    <property type="molecule type" value="Genomic_DNA"/>
</dbReference>
<accession>A0ABU1VN00</accession>
<sequence length="69" mass="7467">MKTNTRQKPDGMLDMVGKKGRSLRSSSQRSGSELLTEAMPARRSAQAKAKRLFGDDGASVIVNFATNLP</sequence>
<feature type="region of interest" description="Disordered" evidence="1">
    <location>
        <begin position="1"/>
        <end position="42"/>
    </location>
</feature>
<evidence type="ECO:0000256" key="1">
    <source>
        <dbReference type="SAM" id="MobiDB-lite"/>
    </source>
</evidence>
<name>A0ABU1VN00_9GAMM</name>
<feature type="compositionally biased region" description="Low complexity" evidence="1">
    <location>
        <begin position="23"/>
        <end position="35"/>
    </location>
</feature>
<dbReference type="RefSeq" id="WP_310052465.1">
    <property type="nucleotide sequence ID" value="NZ_JAVDVW010000001.1"/>
</dbReference>
<evidence type="ECO:0000313" key="3">
    <source>
        <dbReference type="Proteomes" id="UP001267878"/>
    </source>
</evidence>
<reference evidence="2 3" key="1">
    <citation type="submission" date="2023-07" db="EMBL/GenBank/DDBJ databases">
        <title>Sorghum-associated microbial communities from plants grown in Nebraska, USA.</title>
        <authorList>
            <person name="Schachtman D."/>
        </authorList>
    </citation>
    <scope>NUCLEOTIDE SEQUENCE [LARGE SCALE GENOMIC DNA]</scope>
    <source>
        <strain evidence="2 3">BE187</strain>
    </source>
</reference>
<gene>
    <name evidence="2" type="ORF">J2X04_000850</name>
</gene>
<keyword evidence="3" id="KW-1185">Reference proteome</keyword>
<protein>
    <submittedName>
        <fullName evidence="2">Uncharacterized protein</fullName>
    </submittedName>
</protein>
<proteinExistence type="predicted"/>
<evidence type="ECO:0000313" key="2">
    <source>
        <dbReference type="EMBL" id="MDR7098503.1"/>
    </source>
</evidence>
<organism evidence="2 3">
    <name type="scientific">Agrilutibacter niabensis</name>
    <dbReference type="NCBI Taxonomy" id="380628"/>
    <lineage>
        <taxon>Bacteria</taxon>
        <taxon>Pseudomonadati</taxon>
        <taxon>Pseudomonadota</taxon>
        <taxon>Gammaproteobacteria</taxon>
        <taxon>Lysobacterales</taxon>
        <taxon>Lysobacteraceae</taxon>
        <taxon>Agrilutibacter</taxon>
    </lineage>
</organism>
<dbReference type="Proteomes" id="UP001267878">
    <property type="component" value="Unassembled WGS sequence"/>
</dbReference>
<comment type="caution">
    <text evidence="2">The sequence shown here is derived from an EMBL/GenBank/DDBJ whole genome shotgun (WGS) entry which is preliminary data.</text>
</comment>